<evidence type="ECO:0000313" key="5">
    <source>
        <dbReference type="EMBL" id="KAL3814614.1"/>
    </source>
</evidence>
<dbReference type="SMART" id="SM00768">
    <property type="entry name" value="X8"/>
    <property type="match status" value="1"/>
</dbReference>
<dbReference type="EMBL" id="JBJXBP010000008">
    <property type="protein sequence ID" value="KAL3814614.1"/>
    <property type="molecule type" value="Genomic_DNA"/>
</dbReference>
<proteinExistence type="predicted"/>
<keyword evidence="6" id="KW-1185">Reference proteome</keyword>
<dbReference type="InterPro" id="IPR012946">
    <property type="entry name" value="X8"/>
</dbReference>
<organism evidence="5 6">
    <name type="scientific">Penstemon smallii</name>
    <dbReference type="NCBI Taxonomy" id="265156"/>
    <lineage>
        <taxon>Eukaryota</taxon>
        <taxon>Viridiplantae</taxon>
        <taxon>Streptophyta</taxon>
        <taxon>Embryophyta</taxon>
        <taxon>Tracheophyta</taxon>
        <taxon>Spermatophyta</taxon>
        <taxon>Magnoliopsida</taxon>
        <taxon>eudicotyledons</taxon>
        <taxon>Gunneridae</taxon>
        <taxon>Pentapetalae</taxon>
        <taxon>asterids</taxon>
        <taxon>lamiids</taxon>
        <taxon>Lamiales</taxon>
        <taxon>Plantaginaceae</taxon>
        <taxon>Cheloneae</taxon>
        <taxon>Penstemon</taxon>
    </lineage>
</organism>
<evidence type="ECO:0000256" key="1">
    <source>
        <dbReference type="ARBA" id="ARBA00022729"/>
    </source>
</evidence>
<dbReference type="AlphaFoldDB" id="A0ABD3RNS6"/>
<accession>A0ABD3RNS6</accession>
<feature type="chain" id="PRO_5044838432" description="X8 domain-containing protein" evidence="3">
    <location>
        <begin position="26"/>
        <end position="145"/>
    </location>
</feature>
<comment type="caution">
    <text evidence="5">The sequence shown here is derived from an EMBL/GenBank/DDBJ whole genome shotgun (WGS) entry which is preliminary data.</text>
</comment>
<feature type="domain" description="X8" evidence="4">
    <location>
        <begin position="57"/>
        <end position="140"/>
    </location>
</feature>
<evidence type="ECO:0000256" key="3">
    <source>
        <dbReference type="SAM" id="SignalP"/>
    </source>
</evidence>
<feature type="region of interest" description="Disordered" evidence="2">
    <location>
        <begin position="32"/>
        <end position="55"/>
    </location>
</feature>
<evidence type="ECO:0000259" key="4">
    <source>
        <dbReference type="SMART" id="SM00768"/>
    </source>
</evidence>
<sequence>MATLMNVLIIMYFLFSLFNLEIYTATSSSSSSSFSWRRELGNKPSKRRSPPPPSGNVWCVARPTEHSMDLARFKQSACKRNNTYGIDCRRTLPGRNCNFDGDFVMQTSFVLNLIFIKTHTCHFTYGYIVKLDPSTKKCHFTPGRI</sequence>
<reference evidence="5 6" key="1">
    <citation type="submission" date="2024-12" db="EMBL/GenBank/DDBJ databases">
        <title>The unique morphological basis and parallel evolutionary history of personate flowers in Penstemon.</title>
        <authorList>
            <person name="Depatie T.H."/>
            <person name="Wessinger C.A."/>
        </authorList>
    </citation>
    <scope>NUCLEOTIDE SEQUENCE [LARGE SCALE GENOMIC DNA]</scope>
    <source>
        <strain evidence="5">WTNN_2</strain>
        <tissue evidence="5">Leaf</tissue>
    </source>
</reference>
<feature type="signal peptide" evidence="3">
    <location>
        <begin position="1"/>
        <end position="25"/>
    </location>
</feature>
<evidence type="ECO:0000313" key="6">
    <source>
        <dbReference type="Proteomes" id="UP001634393"/>
    </source>
</evidence>
<evidence type="ECO:0000256" key="2">
    <source>
        <dbReference type="SAM" id="MobiDB-lite"/>
    </source>
</evidence>
<keyword evidence="1 3" id="KW-0732">Signal</keyword>
<gene>
    <name evidence="5" type="ORF">ACJIZ3_015882</name>
</gene>
<name>A0ABD3RNS6_9LAMI</name>
<dbReference type="Proteomes" id="UP001634393">
    <property type="component" value="Unassembled WGS sequence"/>
</dbReference>
<protein>
    <recommendedName>
        <fullName evidence="4">X8 domain-containing protein</fullName>
    </recommendedName>
</protein>